<feature type="domain" description="FAD dependent oxidoreductase" evidence="2">
    <location>
        <begin position="4"/>
        <end position="354"/>
    </location>
</feature>
<evidence type="ECO:0000313" key="3">
    <source>
        <dbReference type="EMBL" id="MBR7780597.1"/>
    </source>
</evidence>
<dbReference type="SUPFAM" id="SSF51905">
    <property type="entry name" value="FAD/NAD(P)-binding domain"/>
    <property type="match status" value="1"/>
</dbReference>
<dbReference type="PANTHER" id="PTHR13847">
    <property type="entry name" value="SARCOSINE DEHYDROGENASE-RELATED"/>
    <property type="match status" value="1"/>
</dbReference>
<keyword evidence="1" id="KW-0560">Oxidoreductase</keyword>
<dbReference type="GO" id="GO:0016491">
    <property type="term" value="F:oxidoreductase activity"/>
    <property type="evidence" value="ECO:0007669"/>
    <property type="project" value="UniProtKB-KW"/>
</dbReference>
<organism evidence="3 4">
    <name type="scientific">Undibacterium luofuense</name>
    <dbReference type="NCBI Taxonomy" id="2828733"/>
    <lineage>
        <taxon>Bacteria</taxon>
        <taxon>Pseudomonadati</taxon>
        <taxon>Pseudomonadota</taxon>
        <taxon>Betaproteobacteria</taxon>
        <taxon>Burkholderiales</taxon>
        <taxon>Oxalobacteraceae</taxon>
        <taxon>Undibacterium</taxon>
    </lineage>
</organism>
<dbReference type="Proteomes" id="UP000680067">
    <property type="component" value="Unassembled WGS sequence"/>
</dbReference>
<keyword evidence="4" id="KW-1185">Reference proteome</keyword>
<evidence type="ECO:0000256" key="1">
    <source>
        <dbReference type="ARBA" id="ARBA00023002"/>
    </source>
</evidence>
<dbReference type="InterPro" id="IPR036188">
    <property type="entry name" value="FAD/NAD-bd_sf"/>
</dbReference>
<dbReference type="AlphaFoldDB" id="A0A941I3J2"/>
<accession>A0A941I3J2</accession>
<gene>
    <name evidence="3" type="ORF">KDM89_00460</name>
</gene>
<dbReference type="Gene3D" id="3.30.9.10">
    <property type="entry name" value="D-Amino Acid Oxidase, subunit A, domain 2"/>
    <property type="match status" value="1"/>
</dbReference>
<dbReference type="RefSeq" id="WP_212686000.1">
    <property type="nucleotide sequence ID" value="NZ_JAGSPN010000001.1"/>
</dbReference>
<dbReference type="GO" id="GO:0005737">
    <property type="term" value="C:cytoplasm"/>
    <property type="evidence" value="ECO:0007669"/>
    <property type="project" value="TreeGrafter"/>
</dbReference>
<sequence>MQQIVITGGGAIGAAIAYFLAQQYGAQWKITVLERDPAYTCASSALSASSIRQQFSQPLNIAMSAFGWDFLSNAAQTLSTPQHSVDLQLCERGYLYLASAAGADTLRRLHARQTAHGAQVSLLTPEALQQRFPWLATADLALASLGTAREGWFDGYALLMALRNKARALGVRFVQAEASGWQVQNGRVVAVQLQDGQSLACDVAVNAAGAWSARLHDPSGFVLPVEARRRTVFVLSSPASTPDCPLLIDPSGLWLRPEGPYWIAGMPPEPDTPDLPLEPDHHQFQTLWETLATRIPAMEALRVQRAWAGYYEMNTHDHNAIIGPHPEYPNLWIATGFSGHGLQQAPAAGRATAEYLSTGHFQTLDLSPLSPERLIDGTRFTEECVI</sequence>
<name>A0A941I3J2_9BURK</name>
<dbReference type="EMBL" id="JAGSPN010000001">
    <property type="protein sequence ID" value="MBR7780597.1"/>
    <property type="molecule type" value="Genomic_DNA"/>
</dbReference>
<dbReference type="GO" id="GO:0032981">
    <property type="term" value="P:mitochondrial respiratory chain complex I assembly"/>
    <property type="evidence" value="ECO:0007669"/>
    <property type="project" value="TreeGrafter"/>
</dbReference>
<dbReference type="Gene3D" id="3.50.50.60">
    <property type="entry name" value="FAD/NAD(P)-binding domain"/>
    <property type="match status" value="1"/>
</dbReference>
<dbReference type="InterPro" id="IPR006076">
    <property type="entry name" value="FAD-dep_OxRdtase"/>
</dbReference>
<proteinExistence type="predicted"/>
<protein>
    <submittedName>
        <fullName evidence="3">FAD-binding oxidoreductase</fullName>
    </submittedName>
</protein>
<comment type="caution">
    <text evidence="3">The sequence shown here is derived from an EMBL/GenBank/DDBJ whole genome shotgun (WGS) entry which is preliminary data.</text>
</comment>
<evidence type="ECO:0000313" key="4">
    <source>
        <dbReference type="Proteomes" id="UP000680067"/>
    </source>
</evidence>
<dbReference type="PANTHER" id="PTHR13847:SF287">
    <property type="entry name" value="FAD-DEPENDENT OXIDOREDUCTASE DOMAIN-CONTAINING PROTEIN 1"/>
    <property type="match status" value="1"/>
</dbReference>
<evidence type="ECO:0000259" key="2">
    <source>
        <dbReference type="Pfam" id="PF01266"/>
    </source>
</evidence>
<dbReference type="Pfam" id="PF01266">
    <property type="entry name" value="DAO"/>
    <property type="match status" value="1"/>
</dbReference>
<reference evidence="3" key="1">
    <citation type="submission" date="2021-04" db="EMBL/GenBank/DDBJ databases">
        <title>novel species isolated from subtropical streams in China.</title>
        <authorList>
            <person name="Lu H."/>
        </authorList>
    </citation>
    <scope>NUCLEOTIDE SEQUENCE</scope>
    <source>
        <strain evidence="3">LFS511W</strain>
    </source>
</reference>